<proteinExistence type="predicted"/>
<organism evidence="2 3">
    <name type="scientific">Novosphingobium humi</name>
    <dbReference type="NCBI Taxonomy" id="2282397"/>
    <lineage>
        <taxon>Bacteria</taxon>
        <taxon>Pseudomonadati</taxon>
        <taxon>Pseudomonadota</taxon>
        <taxon>Alphaproteobacteria</taxon>
        <taxon>Sphingomonadales</taxon>
        <taxon>Sphingomonadaceae</taxon>
        <taxon>Novosphingobium</taxon>
    </lineage>
</organism>
<keyword evidence="1" id="KW-0812">Transmembrane</keyword>
<feature type="transmembrane region" description="Helical" evidence="1">
    <location>
        <begin position="201"/>
        <end position="222"/>
    </location>
</feature>
<evidence type="ECO:0008006" key="4">
    <source>
        <dbReference type="Google" id="ProtNLM"/>
    </source>
</evidence>
<evidence type="ECO:0000313" key="3">
    <source>
        <dbReference type="Proteomes" id="UP001218231"/>
    </source>
</evidence>
<dbReference type="EMBL" id="CP117417">
    <property type="protein sequence ID" value="WCT76689.1"/>
    <property type="molecule type" value="Genomic_DNA"/>
</dbReference>
<protein>
    <recommendedName>
        <fullName evidence="4">Glycosyltransferase RgtA/B/C/D-like domain-containing protein</fullName>
    </recommendedName>
</protein>
<keyword evidence="3" id="KW-1185">Reference proteome</keyword>
<feature type="transmembrane region" description="Helical" evidence="1">
    <location>
        <begin position="115"/>
        <end position="135"/>
    </location>
</feature>
<evidence type="ECO:0000256" key="1">
    <source>
        <dbReference type="SAM" id="Phobius"/>
    </source>
</evidence>
<gene>
    <name evidence="2" type="ORF">PQ457_12200</name>
</gene>
<sequence length="526" mass="57511">MGSPRFARLIIGVFAVGLVLAILTPVYSDEIGWRLQERGWLDGVDKLYSEQCGPSTLARPLWFMWPVRWYSAFFNTGFPDPFWVRFSGVLYALAWAGLLLALIRRMAAGAAQNRAVAVLMLGLLGLGTLPLQLVWSRPEQPILLAALGAMLVAWNGRERLSWWRPAAITLLAGIALSYHFKALVLIPLFLACIVPQRSPALWRLLCAAALLGLTAASAQYWFARLSCPADAMLAAQHAGQSLHYEGSLVKLALRALANDNLPAYVTLAAPDVTPMSHWLPYHLVTKPEQIAWSAAMIGLWFIAFLLAGGALWRAVRRGGIKAALDLRVVFALLLFGIASAYASVQMVRNCYEAAFVLPLLAMSFACALCAEPNGGPRLPTMAAITGLAMLLSMVMVGAIYGPSLIRAAQASGYLAEQPLSVPVFHYDRARAMIRKAAALCGIDPDNHQQRLLIDDATYFTFMQSRLPDHHLSVLDPQWRGAVTDPLSYLKSQGMDGAVVHCRFLDPATRRHARAADGVCCLSRAMF</sequence>
<feature type="transmembrane region" description="Helical" evidence="1">
    <location>
        <begin position="82"/>
        <end position="103"/>
    </location>
</feature>
<feature type="transmembrane region" description="Helical" evidence="1">
    <location>
        <begin position="324"/>
        <end position="347"/>
    </location>
</feature>
<name>A0ABY7TXZ2_9SPHN</name>
<accession>A0ABY7TXZ2</accession>
<dbReference type="Proteomes" id="UP001218231">
    <property type="component" value="Chromosome"/>
</dbReference>
<feature type="transmembrane region" description="Helical" evidence="1">
    <location>
        <begin position="382"/>
        <end position="401"/>
    </location>
</feature>
<keyword evidence="1" id="KW-0472">Membrane</keyword>
<evidence type="ECO:0000313" key="2">
    <source>
        <dbReference type="EMBL" id="WCT76689.1"/>
    </source>
</evidence>
<keyword evidence="1" id="KW-1133">Transmembrane helix</keyword>
<feature type="transmembrane region" description="Helical" evidence="1">
    <location>
        <begin position="290"/>
        <end position="312"/>
    </location>
</feature>
<dbReference type="RefSeq" id="WP_273617096.1">
    <property type="nucleotide sequence ID" value="NZ_CP117417.1"/>
</dbReference>
<reference evidence="2 3" key="1">
    <citation type="submission" date="2023-02" db="EMBL/GenBank/DDBJ databases">
        <title>Genome sequence of Novosphingobium humi KACC 19094.</title>
        <authorList>
            <person name="Kim S."/>
            <person name="Heo J."/>
            <person name="Kwon S.-W."/>
        </authorList>
    </citation>
    <scope>NUCLEOTIDE SEQUENCE [LARGE SCALE GENOMIC DNA]</scope>
    <source>
        <strain evidence="2 3">KACC 19094</strain>
    </source>
</reference>
<feature type="transmembrane region" description="Helical" evidence="1">
    <location>
        <begin position="166"/>
        <end position="194"/>
    </location>
</feature>